<dbReference type="Gene3D" id="3.10.670.10">
    <property type="entry name" value="Secreted effector protein ssei"/>
    <property type="match status" value="1"/>
</dbReference>
<evidence type="ECO:0000313" key="4">
    <source>
        <dbReference type="EMBL" id="WZV97740.1"/>
    </source>
</evidence>
<accession>A0ABZ3B4V6</accession>
<dbReference type="EMBL" id="CP151800">
    <property type="protein sequence ID" value="WZV97740.1"/>
    <property type="molecule type" value="Genomic_DNA"/>
</dbReference>
<evidence type="ECO:0000313" key="5">
    <source>
        <dbReference type="Proteomes" id="UP001466893"/>
    </source>
</evidence>
<feature type="coiled-coil region" evidence="1">
    <location>
        <begin position="1534"/>
        <end position="1575"/>
    </location>
</feature>
<organism evidence="4 5">
    <name type="scientific">Kosakonia calanthes</name>
    <dbReference type="NCBI Taxonomy" id="3139408"/>
    <lineage>
        <taxon>Bacteria</taxon>
        <taxon>Pseudomonadati</taxon>
        <taxon>Pseudomonadota</taxon>
        <taxon>Gammaproteobacteria</taxon>
        <taxon>Enterobacterales</taxon>
        <taxon>Enterobacteriaceae</taxon>
        <taxon>Kosakonia</taxon>
    </lineage>
</organism>
<evidence type="ECO:0000256" key="1">
    <source>
        <dbReference type="SAM" id="Coils"/>
    </source>
</evidence>
<feature type="region of interest" description="Disordered" evidence="2">
    <location>
        <begin position="915"/>
        <end position="1064"/>
    </location>
</feature>
<keyword evidence="1" id="KW-0175">Coiled coil</keyword>
<name>A0ABZ3B4V6_9ENTR</name>
<feature type="domain" description="Tox-PLDMTX" evidence="3">
    <location>
        <begin position="2288"/>
        <end position="2426"/>
    </location>
</feature>
<feature type="compositionally biased region" description="Basic residues" evidence="2">
    <location>
        <begin position="975"/>
        <end position="986"/>
    </location>
</feature>
<feature type="compositionally biased region" description="Basic and acidic residues" evidence="2">
    <location>
        <begin position="949"/>
        <end position="958"/>
    </location>
</feature>
<feature type="compositionally biased region" description="Polar residues" evidence="2">
    <location>
        <begin position="1037"/>
        <end position="1064"/>
    </location>
</feature>
<evidence type="ECO:0000256" key="2">
    <source>
        <dbReference type="SAM" id="MobiDB-lite"/>
    </source>
</evidence>
<sequence>MSDHDILPRILTGTAPEYADVFDSELPEAGFSPSAKYDLRELPGDIYEMFFDSLRETISEHSENNTKSSNQITENTKDELREFIAGALNQKLPQLLEYQEKGYNLPGLDKNALQKVQATLQKNRPDIPDALLKPAQRFTHILTSVVMTEETSPPELLQALPVVNAVIHQLGAALDDIHAIRKVSTLNWEDEVEQTARRHREQLVTGAADRLFQQDMPATERQAGRQWIESLMFAQSNALSAEYKKFSLLKESLLTESRITRQRLTAHLQTRALSLLQGAREARAAALDMLLAESDVGQMSAEQIMHWSQGYQLYAGYLQAVDDAPDRNAIVGNPLIAAVHVTAGRGGSARAKLAGSIVPVAEALSAVAVRLLQEKQRTEPAPDNFPPEQKEGAGLTGTLKKYVRDRGRKKGRRIKATSAGLAQTTGSRLSRLVHKARHTLQRTPAVTEGTRQAITNTALLLLDEIQQAERRIKLLPGYAWMRQEAVQQQQRISREIADPQELPLLSELLSLRLGEEATRWQNVAENAARQIETLVAPLTRLADNTWANEFYFVLSDELRARPEPGNGEALSSMDETMTTAVEQLADIGRQLSASAVRLSGHGHEGGKALQEKTGHWLMALKTLKNQVKTQAIRLTGHAPDNFSRSGMLARGISEWAESLKQDYLADFPVNEQTSAGTLFDTLFTELLSGHRHHFADSIDLQGESLLKRVSIALKHAGEGTTVYPPTAEEILAGTRSVPADIQHWAEKKILTGALSAAVSGGFKLLTGPVSLPVRIALRGARTGWTLNRNLKAMSRVRLGEGPATGARNRLINQELSKLAFRLTLSLSPAGAYGVAATLVGSELMNGKAGYAKNLAKKVVADLPQEAMWFGLASGGYTAFNAAVRASAESAMQKVWEQAAREQREKIDRIIQQFSTTDMQEEEGTAEASQDETAETAEATDTTQATAQDESTKTGESEKPASAVTDEPQEEGKRITAVRRKRIKRSNLRGEGPGTGISLNHKENTWIPTAADDAKGHYPALPVKPESPASEGDKTDSDASSQTESAVKSPASTASTELNEQAKSWSENSAFSYTNMDSGTEVQIYEDRKTQRNYIYLNGLYWPVIITGNSTAVVILENNDQEQKKFVNIRKINEQWRLTPTIKSWPIPKKTAGNFSIETYIRDFFDTSHAVTFANRTLPKLDSGLYFDFFSLKFYILANGYYWHITPLKFNEKYGRETSQIIETGGKEHLDVVYNKGTNTWEPLRIEDDETDKNERTTNNLLPADLINEMKRWDRSSSVRPDDSGPGSEGEVYKDKTGRYYIYMQNRYWQFSWINDKVGGVTITVNGIRKFIILRKDNNQWQYFDEEIITDDFDMDILLSDLDNANLDSNSRAKIESLLWTDHFTSLDNFLRDVQKILEDAFYLHYEKPDSSELRDIIFLSNRISEFRKSFAYYQPDEDNAQNQYNWNEDLLALYREEFSNATGQSTYIYTARQALVAAEQAKTRVTQFNTATIVQEIKKRHYAITTRKADLDYWLTLPASGPMDKHLQLVQPQIDASKAEIKKHEIRITQLNSLGKQVLNRKAEYQKVIDNYEKNYKTANIGIDLAKKSLERQKTFSGNNDKLKITESSLIDLTLQKIAIRSALIDAYTTQDLDKLKVLSVAQTVIMQIIERHALGQELIEKISESSVKFPTLKNSYQDIEWSNTEAERIYNEMFPADDNAEANQLLAPLIYWLLKNKKDYNALRSADIDNVIDVYYTDAHSLNPLQQIKKMPAGYMPLSDLLGSEYFASDSEFYQQFITYKEKFSDYEASENTKSLLLLSDLSLNEITSKVKKRFYFNVLQSSDVKDKHDGAMLFIELEDGRWVFFSIFPDALFSRIFSPEEMMDNIWLRKIASLTPKKTHYHGIESVFLELFFNENFDPENKDSKTRKYHSLEARKNKELTDLIDNTLYKGSDDVTYNNPFKKQQYYGLTYDSELNSDQPQETLIETLNKAFRDVLNRSATNRKSSLYKSTIFQKITDVLVPFYAEIRGAINDPEHKVDAASIMLDVVGVCFVASQAGTKTASLLKNAKGIGKIIGEGTQKGLLGKELQKYVIKEMGKQGLISATKLAKISVNSLLDLVLPVNVESLIKISMPKKNLFSGFDNIINTNIPGAINSRGINRKYINTEISLDDLSETNVRGVKVYITKASGERKGNYYIKSDDNIYQIRWDDYAQTWRTVDPKNPGRFSYGEPVVYEDGKWVINKNYGGLRGGGINDTKYIMGEQPSREGLPSEKVTENLISTPDVDAQAHLNEIKKISELNSAISSPKEKCESVIAPVAKYMNENGFTDIRCRAMAIFVNGMDTNAGNHFLLIGTKEGKDYAFDITAGQFHGQFEELSGPIIMPEEMWAQKYANVTSERKLIIYADYDLAKTSDAKIDFGPYKYLSEGPNCQVPNAKVIKRPVWYFPKKTVDDPPAATTNTRKAGGTIRLNPVREAARRSRLTTQTSGVCWDYAVDLLENAELLGKGPATTLRTGIRQAARYQRESAASPGALDGLFASNQVINSQENLLHVKQGGILVFMEVDPNLPGKGPRPIHAMVSLGNGRFAGMKNSVLNSSFGDGKQILTAEQLGEFQNGTFRRRGNAQLPGLQLIAGRPKDLLTDSPSLKSLAENAALSVTDNTDIATTTAELLSKSGELAEEQASALKHALTPLLSSTSTKPVTGLLTDAASITKQQLATLPEGQLVIFDKTSDISSTRHVIYSLGNGEFFMVNPRHLDAGLPADKAIVRADQFSDEIFKNRKVYAGKISLTNLRVTSLLGQDAEFTVSGSKITLTAHGAPSSVNSLDATELAEVIRGLGLSEISKVDWAQIKEIELKSCFGAFGTLPTGKVLANILNKKVTAYPFYFSEKMRDTTNIITRARTYIPTDLSAVDLEKLMKQQSRNHNFWAKLLQLRQKIAVKRVRRSADIFENTLEDVAKLANGDITVEQFFKDYPDYRTGLSVTEAEFRAMITEAIPDDEAFAMRCWDILMLSAHTANMVNKYLEG</sequence>
<feature type="compositionally biased region" description="Acidic residues" evidence="2">
    <location>
        <begin position="918"/>
        <end position="934"/>
    </location>
</feature>
<keyword evidence="5" id="KW-1185">Reference proteome</keyword>
<dbReference type="InterPro" id="IPR028907">
    <property type="entry name" value="Tox-PLDMTX_dom"/>
</dbReference>
<evidence type="ECO:0000259" key="3">
    <source>
        <dbReference type="Pfam" id="PF15645"/>
    </source>
</evidence>
<feature type="compositionally biased region" description="Low complexity" evidence="2">
    <location>
        <begin position="935"/>
        <end position="948"/>
    </location>
</feature>
<dbReference type="Pfam" id="PF15645">
    <property type="entry name" value="Tox-PLDMTX"/>
    <property type="match status" value="1"/>
</dbReference>
<protein>
    <recommendedName>
        <fullName evidence="3">Tox-PLDMTX domain-containing protein</fullName>
    </recommendedName>
</protein>
<dbReference type="RefSeq" id="WP_342322381.1">
    <property type="nucleotide sequence ID" value="NZ_CP151800.1"/>
</dbReference>
<dbReference type="Proteomes" id="UP001466893">
    <property type="component" value="Chromosome"/>
</dbReference>
<reference evidence="4 5" key="1">
    <citation type="submission" date="2024-04" db="EMBL/GenBank/DDBJ databases">
        <title>Kosakonia calanthae sp. nov., a halophilic bacterium isolated from leaves of Calanthe tiplacata.</title>
        <authorList>
            <person name="Wu P."/>
        </authorList>
    </citation>
    <scope>NUCLEOTIDE SEQUENCE [LARGE SCALE GENOMIC DNA]</scope>
    <source>
        <strain evidence="4 5">BYX6</strain>
    </source>
</reference>
<proteinExistence type="predicted"/>
<gene>
    <name evidence="4" type="ORF">AAEY27_19145</name>
</gene>